<evidence type="ECO:0000313" key="4">
    <source>
        <dbReference type="EMBL" id="TGY87755.1"/>
    </source>
</evidence>
<proteinExistence type="predicted"/>
<feature type="domain" description="Inosine/uridine-preferring nucleoside hydrolase" evidence="3">
    <location>
        <begin position="9"/>
        <end position="306"/>
    </location>
</feature>
<dbReference type="CDD" id="cd02651">
    <property type="entry name" value="nuc_hydro_IU_UC_XIUA"/>
    <property type="match status" value="1"/>
</dbReference>
<dbReference type="GO" id="GO:0008477">
    <property type="term" value="F:purine nucleosidase activity"/>
    <property type="evidence" value="ECO:0007669"/>
    <property type="project" value="TreeGrafter"/>
</dbReference>
<comment type="caution">
    <text evidence="4">The sequence shown here is derived from an EMBL/GenBank/DDBJ whole genome shotgun (WGS) entry which is preliminary data.</text>
</comment>
<gene>
    <name evidence="4" type="ORF">E5163_12550</name>
</gene>
<dbReference type="Gene3D" id="3.90.245.10">
    <property type="entry name" value="Ribonucleoside hydrolase-like"/>
    <property type="match status" value="1"/>
</dbReference>
<dbReference type="Proteomes" id="UP000308054">
    <property type="component" value="Unassembled WGS sequence"/>
</dbReference>
<dbReference type="InterPro" id="IPR023186">
    <property type="entry name" value="IUNH"/>
</dbReference>
<dbReference type="InterPro" id="IPR036452">
    <property type="entry name" value="Ribo_hydro-like"/>
</dbReference>
<name>A0A4S2GX91_9PROT</name>
<evidence type="ECO:0000259" key="3">
    <source>
        <dbReference type="Pfam" id="PF01156"/>
    </source>
</evidence>
<dbReference type="EMBL" id="SRXW01000004">
    <property type="protein sequence ID" value="TGY87755.1"/>
    <property type="molecule type" value="Genomic_DNA"/>
</dbReference>
<protein>
    <submittedName>
        <fullName evidence="4">Nucleoside hydrolase</fullName>
    </submittedName>
</protein>
<dbReference type="GO" id="GO:0006152">
    <property type="term" value="P:purine nucleoside catabolic process"/>
    <property type="evidence" value="ECO:0007669"/>
    <property type="project" value="TreeGrafter"/>
</dbReference>
<dbReference type="Pfam" id="PF01156">
    <property type="entry name" value="IU_nuc_hydro"/>
    <property type="match status" value="1"/>
</dbReference>
<accession>A0A4S2GX91</accession>
<keyword evidence="2" id="KW-0326">Glycosidase</keyword>
<organism evidence="4 5">
    <name type="scientific">Marinicauda algicola</name>
    <dbReference type="NCBI Taxonomy" id="2029849"/>
    <lineage>
        <taxon>Bacteria</taxon>
        <taxon>Pseudomonadati</taxon>
        <taxon>Pseudomonadota</taxon>
        <taxon>Alphaproteobacteria</taxon>
        <taxon>Maricaulales</taxon>
        <taxon>Maricaulaceae</taxon>
        <taxon>Marinicauda</taxon>
    </lineage>
</organism>
<dbReference type="OrthoDB" id="9797882at2"/>
<keyword evidence="5" id="KW-1185">Reference proteome</keyword>
<dbReference type="InterPro" id="IPR001910">
    <property type="entry name" value="Inosine/uridine_hydrolase_dom"/>
</dbReference>
<reference evidence="4 5" key="1">
    <citation type="journal article" date="2017" name="Int. J. Syst. Evol. Microbiol.">
        <title>Marinicauda algicola sp. nov., isolated from a marine red alga Rhodosorus marinus.</title>
        <authorList>
            <person name="Jeong S.E."/>
            <person name="Jeon S.H."/>
            <person name="Chun B.H."/>
            <person name="Kim D.W."/>
            <person name="Jeon C.O."/>
        </authorList>
    </citation>
    <scope>NUCLEOTIDE SEQUENCE [LARGE SCALE GENOMIC DNA]</scope>
    <source>
        <strain evidence="4 5">JCM 31718</strain>
    </source>
</reference>
<dbReference type="AlphaFoldDB" id="A0A4S2GX91"/>
<sequence>MPPMDKHRVIFDCDPGVDDAISLLTAMASPEAIEILAITTVGGNVPLETVTRNACALRSFAGRRDVRVFAGCPRPLVKPPVFADHVHGEAGLGAGTLAPCDLPAETRHGVDVIIETLRGAPDASVTLVPTGPLTNIAVALVKEPNIARAVREIVLMGGAHREGGNITASAEFNMSVDPHAAHVVFESGCPIVAVGLDATYQMRMTPARMERLAAMGSAAGHFVHAMLEHVNAIYADLYGAQGCALHDPCTVGYLLAPRLFETLPCRIDVETASPLTAGHTAVDFHARTGRPENARWVTRLDADALFALILERLARL</sequence>
<keyword evidence="1 4" id="KW-0378">Hydrolase</keyword>
<dbReference type="PANTHER" id="PTHR12304">
    <property type="entry name" value="INOSINE-URIDINE PREFERRING NUCLEOSIDE HYDROLASE"/>
    <property type="match status" value="1"/>
</dbReference>
<dbReference type="SUPFAM" id="SSF53590">
    <property type="entry name" value="Nucleoside hydrolase"/>
    <property type="match status" value="1"/>
</dbReference>
<evidence type="ECO:0000256" key="1">
    <source>
        <dbReference type="ARBA" id="ARBA00022801"/>
    </source>
</evidence>
<evidence type="ECO:0000256" key="2">
    <source>
        <dbReference type="ARBA" id="ARBA00023295"/>
    </source>
</evidence>
<evidence type="ECO:0000313" key="5">
    <source>
        <dbReference type="Proteomes" id="UP000308054"/>
    </source>
</evidence>
<dbReference type="GO" id="GO:0005829">
    <property type="term" value="C:cytosol"/>
    <property type="evidence" value="ECO:0007669"/>
    <property type="project" value="TreeGrafter"/>
</dbReference>
<dbReference type="PANTHER" id="PTHR12304:SF4">
    <property type="entry name" value="URIDINE NUCLEOSIDASE"/>
    <property type="match status" value="1"/>
</dbReference>